<evidence type="ECO:0000313" key="2">
    <source>
        <dbReference type="EMBL" id="TCL09156.1"/>
    </source>
</evidence>
<feature type="transmembrane region" description="Helical" evidence="1">
    <location>
        <begin position="126"/>
        <end position="149"/>
    </location>
</feature>
<proteinExistence type="predicted"/>
<gene>
    <name evidence="2" type="ORF">BXY66_1201</name>
</gene>
<sequence length="154" mass="16484">MEQIELAKGKHDEWSSQIRYMNEAAVGFAEATVKALLLLNGGAAVAMLAFVANLGAANDSAIDLPSVVRSLVWYAGGAGFAVLTAGFCYVVMYLQATHAQSHEFKYAHPFVVEGPKTVGRRKLVNFFHVAALVIAVVSLASFIVGIWQVSSVIL</sequence>
<feature type="transmembrane region" description="Helical" evidence="1">
    <location>
        <begin position="71"/>
        <end position="94"/>
    </location>
</feature>
<dbReference type="RefSeq" id="WP_132859218.1">
    <property type="nucleotide sequence ID" value="NZ_SMGR01000001.1"/>
</dbReference>
<name>A0A4R1NLC2_9RHOB</name>
<dbReference type="EMBL" id="SMGR01000001">
    <property type="protein sequence ID" value="TCL09156.1"/>
    <property type="molecule type" value="Genomic_DNA"/>
</dbReference>
<keyword evidence="3" id="KW-1185">Reference proteome</keyword>
<feature type="transmembrane region" description="Helical" evidence="1">
    <location>
        <begin position="35"/>
        <end position="56"/>
    </location>
</feature>
<evidence type="ECO:0000313" key="3">
    <source>
        <dbReference type="Proteomes" id="UP000295673"/>
    </source>
</evidence>
<organism evidence="2 3">
    <name type="scientific">Shimia isoporae</name>
    <dbReference type="NCBI Taxonomy" id="647720"/>
    <lineage>
        <taxon>Bacteria</taxon>
        <taxon>Pseudomonadati</taxon>
        <taxon>Pseudomonadota</taxon>
        <taxon>Alphaproteobacteria</taxon>
        <taxon>Rhodobacterales</taxon>
        <taxon>Roseobacteraceae</taxon>
    </lineage>
</organism>
<accession>A0A4R1NLC2</accession>
<dbReference type="Proteomes" id="UP000295673">
    <property type="component" value="Unassembled WGS sequence"/>
</dbReference>
<reference evidence="2 3" key="1">
    <citation type="submission" date="2019-03" db="EMBL/GenBank/DDBJ databases">
        <title>Genomic Encyclopedia of Archaeal and Bacterial Type Strains, Phase II (KMG-II): from individual species to whole genera.</title>
        <authorList>
            <person name="Goeker M."/>
        </authorList>
    </citation>
    <scope>NUCLEOTIDE SEQUENCE [LARGE SCALE GENOMIC DNA]</scope>
    <source>
        <strain evidence="2 3">DSM 26433</strain>
    </source>
</reference>
<protein>
    <submittedName>
        <fullName evidence="2">Uncharacterized protein</fullName>
    </submittedName>
</protein>
<keyword evidence="1" id="KW-1133">Transmembrane helix</keyword>
<dbReference type="OrthoDB" id="9858960at2"/>
<keyword evidence="1" id="KW-0472">Membrane</keyword>
<evidence type="ECO:0000256" key="1">
    <source>
        <dbReference type="SAM" id="Phobius"/>
    </source>
</evidence>
<keyword evidence="1" id="KW-0812">Transmembrane</keyword>
<comment type="caution">
    <text evidence="2">The sequence shown here is derived from an EMBL/GenBank/DDBJ whole genome shotgun (WGS) entry which is preliminary data.</text>
</comment>
<dbReference type="AlphaFoldDB" id="A0A4R1NLC2"/>